<dbReference type="GO" id="GO:0017108">
    <property type="term" value="F:5'-flap endonuclease activity"/>
    <property type="evidence" value="ECO:0007669"/>
    <property type="project" value="TreeGrafter"/>
</dbReference>
<proteinExistence type="predicted"/>
<accession>A0A9W7FFF5</accession>
<dbReference type="PRINTS" id="PR00853">
    <property type="entry name" value="XPGRADSUPER"/>
</dbReference>
<dbReference type="PANTHER" id="PTHR11081:SF59">
    <property type="entry name" value="FI23547P1"/>
    <property type="match status" value="1"/>
</dbReference>
<evidence type="ECO:0000313" key="3">
    <source>
        <dbReference type="EMBL" id="GMI11289.1"/>
    </source>
</evidence>
<dbReference type="Pfam" id="PF00867">
    <property type="entry name" value="XPG_I"/>
    <property type="match status" value="1"/>
</dbReference>
<dbReference type="AlphaFoldDB" id="A0A9W7FFF5"/>
<evidence type="ECO:0000259" key="2">
    <source>
        <dbReference type="Pfam" id="PF00867"/>
    </source>
</evidence>
<name>A0A9W7FFF5_9STRA</name>
<dbReference type="SUPFAM" id="SSF47807">
    <property type="entry name" value="5' to 3' exonuclease, C-terminal subdomain"/>
    <property type="match status" value="1"/>
</dbReference>
<feature type="domain" description="XPG-I" evidence="2">
    <location>
        <begin position="95"/>
        <end position="174"/>
    </location>
</feature>
<reference evidence="4" key="1">
    <citation type="journal article" date="2023" name="Commun. Biol.">
        <title>Genome analysis of Parmales, the sister group of diatoms, reveals the evolutionary specialization of diatoms from phago-mixotrophs to photoautotrophs.</title>
        <authorList>
            <person name="Ban H."/>
            <person name="Sato S."/>
            <person name="Yoshikawa S."/>
            <person name="Yamada K."/>
            <person name="Nakamura Y."/>
            <person name="Ichinomiya M."/>
            <person name="Sato N."/>
            <person name="Blanc-Mathieu R."/>
            <person name="Endo H."/>
            <person name="Kuwata A."/>
            <person name="Ogata H."/>
        </authorList>
    </citation>
    <scope>NUCLEOTIDE SEQUENCE [LARGE SCALE GENOMIC DNA]</scope>
    <source>
        <strain evidence="4">NIES 3699</strain>
    </source>
</reference>
<protein>
    <recommendedName>
        <fullName evidence="2">XPG-I domain-containing protein</fullName>
    </recommendedName>
</protein>
<feature type="compositionally biased region" description="Low complexity" evidence="1">
    <location>
        <begin position="246"/>
        <end position="255"/>
    </location>
</feature>
<evidence type="ECO:0000313" key="4">
    <source>
        <dbReference type="Proteomes" id="UP001165160"/>
    </source>
</evidence>
<dbReference type="Gene3D" id="1.10.150.20">
    <property type="entry name" value="5' to 3' exonuclease, C-terminal subdomain"/>
    <property type="match status" value="1"/>
</dbReference>
<feature type="compositionally biased region" description="Acidic residues" evidence="1">
    <location>
        <begin position="459"/>
        <end position="468"/>
    </location>
</feature>
<dbReference type="Proteomes" id="UP001165160">
    <property type="component" value="Unassembled WGS sequence"/>
</dbReference>
<feature type="compositionally biased region" description="Polar residues" evidence="1">
    <location>
        <begin position="235"/>
        <end position="245"/>
    </location>
</feature>
<dbReference type="InterPro" id="IPR006086">
    <property type="entry name" value="XPG-I_dom"/>
</dbReference>
<dbReference type="CDD" id="cd09897">
    <property type="entry name" value="H3TH_FEN1-XPG-like"/>
    <property type="match status" value="1"/>
</dbReference>
<comment type="caution">
    <text evidence="3">The sequence shown here is derived from an EMBL/GenBank/DDBJ whole genome shotgun (WGS) entry which is preliminary data.</text>
</comment>
<sequence length="477" mass="53041">MGITTLSTVLPPPIPSPLPKTIFIDSPCWIVEALTSPSLSSLHHSPVLHLFFTRTVALLKLDHEPVFVFDSPDISPNPKFHQHQAIVKSLVQELGCAYHRSSSNSESLCSLLHLQTPSSSVITNDTDAFAYGCSSVFKNVTCSTILSRSSLLQPSPPNWSRSSVIAFAYLVGSDLCPGVKGVGSINATTFIEACSNLKIDPFEILDAMHEGRTLPTSSAPIPKIFVSLSQKLTSSKSNLPSSTLKSYTSPPHSTSSSVSCSLKIPVLARTLCYGFSKEISEPKIVTILIELQAIQVIKNLKVNHLVTLNRIVDVKGSKKYVLEWVGIYKNVKIYVNVSSSKLEVEKIFPKRVEEFERRINRMKMNVETVEGRRALFGLKDNKRKRKEGGRKFDVYRMKEKPRRERGGGEDGDKDRSYMMNRGKMHRLFSPGKVVEKYHMTRSPGFIIGEAGDKGRCGNDEDNEDDEDDVARAPFAFF</sequence>
<feature type="region of interest" description="Disordered" evidence="1">
    <location>
        <begin position="445"/>
        <end position="469"/>
    </location>
</feature>
<keyword evidence="4" id="KW-1185">Reference proteome</keyword>
<dbReference type="Gene3D" id="3.40.50.1010">
    <property type="entry name" value="5'-nuclease"/>
    <property type="match status" value="2"/>
</dbReference>
<dbReference type="InterPro" id="IPR036279">
    <property type="entry name" value="5-3_exonuclease_C_sf"/>
</dbReference>
<dbReference type="SUPFAM" id="SSF88723">
    <property type="entry name" value="PIN domain-like"/>
    <property type="match status" value="1"/>
</dbReference>
<organism evidence="3 4">
    <name type="scientific">Triparma verrucosa</name>
    <dbReference type="NCBI Taxonomy" id="1606542"/>
    <lineage>
        <taxon>Eukaryota</taxon>
        <taxon>Sar</taxon>
        <taxon>Stramenopiles</taxon>
        <taxon>Ochrophyta</taxon>
        <taxon>Bolidophyceae</taxon>
        <taxon>Parmales</taxon>
        <taxon>Triparmaceae</taxon>
        <taxon>Triparma</taxon>
    </lineage>
</organism>
<dbReference type="InterPro" id="IPR029060">
    <property type="entry name" value="PIN-like_dom_sf"/>
</dbReference>
<dbReference type="PANTHER" id="PTHR11081">
    <property type="entry name" value="FLAP ENDONUCLEASE FAMILY MEMBER"/>
    <property type="match status" value="1"/>
</dbReference>
<dbReference type="InterPro" id="IPR006084">
    <property type="entry name" value="XPG/Rad2"/>
</dbReference>
<dbReference type="EMBL" id="BRXX01000427">
    <property type="protein sequence ID" value="GMI11289.1"/>
    <property type="molecule type" value="Genomic_DNA"/>
</dbReference>
<evidence type="ECO:0000256" key="1">
    <source>
        <dbReference type="SAM" id="MobiDB-lite"/>
    </source>
</evidence>
<gene>
    <name evidence="3" type="ORF">TrVE_jg2982</name>
</gene>
<feature type="region of interest" description="Disordered" evidence="1">
    <location>
        <begin position="235"/>
        <end position="255"/>
    </location>
</feature>